<organism evidence="2 3">
    <name type="scientific">Hohenbuehelia grisea</name>
    <dbReference type="NCBI Taxonomy" id="104357"/>
    <lineage>
        <taxon>Eukaryota</taxon>
        <taxon>Fungi</taxon>
        <taxon>Dikarya</taxon>
        <taxon>Basidiomycota</taxon>
        <taxon>Agaricomycotina</taxon>
        <taxon>Agaricomycetes</taxon>
        <taxon>Agaricomycetidae</taxon>
        <taxon>Agaricales</taxon>
        <taxon>Pleurotineae</taxon>
        <taxon>Pleurotaceae</taxon>
        <taxon>Hohenbuehelia</taxon>
    </lineage>
</organism>
<sequence>MLSPCTATLIALIATAVTASNIRAPTRTTSVDLFNGPNLHLKPISALDPVPGHLTNAQRLARGLPLNPPVRRRKRHGQIARRQNASPLPPITGYISLTCDSPIAEPDGPVYISSNANAFGEYTPTTDLSEVLAISVPASSGSPTGMTALNGNLRVNFPNVVAILGFATTSGDMSPGSANYAYIGGSTSTPPGSPAVTQPNSYSAAAGVPRGVESAIWQRDANNRLTIAWTNEDGSRPEVFFAYVPGANAFIITGDPAAFSANFGTTIACEATLVPQSAEP</sequence>
<evidence type="ECO:0000313" key="2">
    <source>
        <dbReference type="EMBL" id="KAL0956999.1"/>
    </source>
</evidence>
<gene>
    <name evidence="2" type="ORF">HGRIS_003100</name>
</gene>
<dbReference type="EMBL" id="JASNQZ010000006">
    <property type="protein sequence ID" value="KAL0956999.1"/>
    <property type="molecule type" value="Genomic_DNA"/>
</dbReference>
<reference evidence="3" key="1">
    <citation type="submission" date="2024-06" db="EMBL/GenBank/DDBJ databases">
        <title>Multi-omics analyses provide insights into the biosynthesis of the anticancer antibiotic pleurotin in Hohenbuehelia grisea.</title>
        <authorList>
            <person name="Weaver J.A."/>
            <person name="Alberti F."/>
        </authorList>
    </citation>
    <scope>NUCLEOTIDE SEQUENCE [LARGE SCALE GENOMIC DNA]</scope>
    <source>
        <strain evidence="3">T-177</strain>
    </source>
</reference>
<name>A0ABR3JMH1_9AGAR</name>
<comment type="caution">
    <text evidence="2">The sequence shown here is derived from an EMBL/GenBank/DDBJ whole genome shotgun (WGS) entry which is preliminary data.</text>
</comment>
<evidence type="ECO:0000313" key="3">
    <source>
        <dbReference type="Proteomes" id="UP001556367"/>
    </source>
</evidence>
<keyword evidence="1" id="KW-0732">Signal</keyword>
<proteinExistence type="predicted"/>
<accession>A0ABR3JMH1</accession>
<feature type="chain" id="PRO_5047325636" evidence="1">
    <location>
        <begin position="20"/>
        <end position="280"/>
    </location>
</feature>
<protein>
    <submittedName>
        <fullName evidence="2">Uncharacterized protein</fullName>
    </submittedName>
</protein>
<dbReference type="Proteomes" id="UP001556367">
    <property type="component" value="Unassembled WGS sequence"/>
</dbReference>
<keyword evidence="3" id="KW-1185">Reference proteome</keyword>
<evidence type="ECO:0000256" key="1">
    <source>
        <dbReference type="SAM" id="SignalP"/>
    </source>
</evidence>
<feature type="signal peptide" evidence="1">
    <location>
        <begin position="1"/>
        <end position="19"/>
    </location>
</feature>